<protein>
    <submittedName>
        <fullName evidence="1">Uncharacterized protein</fullName>
    </submittedName>
</protein>
<dbReference type="AlphaFoldDB" id="A0A1D7VL44"/>
<dbReference type="RefSeq" id="WP_069569169.1">
    <property type="nucleotide sequence ID" value="NZ_CP017157.1"/>
</dbReference>
<evidence type="ECO:0000313" key="2">
    <source>
        <dbReference type="Proteomes" id="UP000094094"/>
    </source>
</evidence>
<dbReference type="OrthoDB" id="190895at2"/>
<keyword evidence="2" id="KW-1185">Reference proteome</keyword>
<name>A0A1D7VL44_9ACTN</name>
<accession>A0A1D7VL44</accession>
<dbReference type="KEGG" id="slc:SL103_13965"/>
<proteinExistence type="predicted"/>
<dbReference type="EMBL" id="CP017157">
    <property type="protein sequence ID" value="AOP47218.1"/>
    <property type="molecule type" value="Genomic_DNA"/>
</dbReference>
<organism evidence="1 2">
    <name type="scientific">Streptomyces lydicus</name>
    <dbReference type="NCBI Taxonomy" id="47763"/>
    <lineage>
        <taxon>Bacteria</taxon>
        <taxon>Bacillati</taxon>
        <taxon>Actinomycetota</taxon>
        <taxon>Actinomycetes</taxon>
        <taxon>Kitasatosporales</taxon>
        <taxon>Streptomycetaceae</taxon>
        <taxon>Streptomyces</taxon>
    </lineage>
</organism>
<gene>
    <name evidence="1" type="ORF">SL103_13965</name>
</gene>
<evidence type="ECO:0000313" key="1">
    <source>
        <dbReference type="EMBL" id="AOP47218.1"/>
    </source>
</evidence>
<reference evidence="1 2" key="1">
    <citation type="submission" date="2016-09" db="EMBL/GenBank/DDBJ databases">
        <title>Complete genome sequencing of Streptomyces lydicus 103 and metabolic pathways analysis of antibiotic biosynthesis.</title>
        <authorList>
            <person name="Jia N."/>
            <person name="Ding M.-Z."/>
            <person name="Gao F."/>
            <person name="Yuan Y.-J."/>
        </authorList>
    </citation>
    <scope>NUCLEOTIDE SEQUENCE [LARGE SCALE GENOMIC DNA]</scope>
    <source>
        <strain evidence="1 2">103</strain>
    </source>
</reference>
<dbReference type="Proteomes" id="UP000094094">
    <property type="component" value="Chromosome"/>
</dbReference>
<sequence length="155" mass="17062">MRGYGTTLFHLAAVRRGGRYGTDVHFYSVAVLALPRSFPDTVASVGTLVHGLRMDPLPPRAGAPVHVPTGRKPRMIACSVDPTFAELIFTERVLHMTADAKMGWRLHGDRMIGWIKERKPYERVIDLAEAMADVVAELPASVPARDPDDQEGCGR</sequence>